<evidence type="ECO:0000256" key="9">
    <source>
        <dbReference type="ARBA" id="ARBA00023136"/>
    </source>
</evidence>
<gene>
    <name evidence="14" type="ORF">MONAX_5E016581</name>
</gene>
<evidence type="ECO:0000256" key="1">
    <source>
        <dbReference type="ARBA" id="ARBA00004167"/>
    </source>
</evidence>
<feature type="domain" description="Cadherin" evidence="13">
    <location>
        <begin position="3"/>
        <end position="89"/>
    </location>
</feature>
<evidence type="ECO:0000256" key="5">
    <source>
        <dbReference type="ARBA" id="ARBA00022737"/>
    </source>
</evidence>
<keyword evidence="7" id="KW-0130">Cell adhesion</keyword>
<keyword evidence="11" id="KW-0325">Glycoprotein</keyword>
<dbReference type="AlphaFoldDB" id="A0A5E4CP66"/>
<evidence type="ECO:0000259" key="13">
    <source>
        <dbReference type="PROSITE" id="PS50268"/>
    </source>
</evidence>
<dbReference type="PANTHER" id="PTHR24026:SF126">
    <property type="entry name" value="PROTOCADHERIN FAT 4"/>
    <property type="match status" value="1"/>
</dbReference>
<evidence type="ECO:0000256" key="11">
    <source>
        <dbReference type="ARBA" id="ARBA00023180"/>
    </source>
</evidence>
<dbReference type="GO" id="GO:0007156">
    <property type="term" value="P:homophilic cell adhesion via plasma membrane adhesion molecules"/>
    <property type="evidence" value="ECO:0007669"/>
    <property type="project" value="InterPro"/>
</dbReference>
<keyword evidence="4" id="KW-0732">Signal</keyword>
<dbReference type="GO" id="GO:0005509">
    <property type="term" value="F:calcium ion binding"/>
    <property type="evidence" value="ECO:0007669"/>
    <property type="project" value="UniProtKB-UniRule"/>
</dbReference>
<evidence type="ECO:0000256" key="12">
    <source>
        <dbReference type="PROSITE-ProRule" id="PRU00043"/>
    </source>
</evidence>
<dbReference type="Proteomes" id="UP000335636">
    <property type="component" value="Unassembled WGS sequence"/>
</dbReference>
<feature type="non-terminal residue" evidence="14">
    <location>
        <position position="1"/>
    </location>
</feature>
<evidence type="ECO:0000313" key="15">
    <source>
        <dbReference type="Proteomes" id="UP000335636"/>
    </source>
</evidence>
<evidence type="ECO:0000256" key="6">
    <source>
        <dbReference type="ARBA" id="ARBA00022837"/>
    </source>
</evidence>
<reference evidence="14" key="1">
    <citation type="submission" date="2019-04" db="EMBL/GenBank/DDBJ databases">
        <authorList>
            <person name="Alioto T."/>
            <person name="Alioto T."/>
        </authorList>
    </citation>
    <scope>NUCLEOTIDE SEQUENCE [LARGE SCALE GENOMIC DNA]</scope>
</reference>
<evidence type="ECO:0000256" key="8">
    <source>
        <dbReference type="ARBA" id="ARBA00022989"/>
    </source>
</evidence>
<accession>A0A5E4CP66</accession>
<dbReference type="GO" id="GO:0005886">
    <property type="term" value="C:plasma membrane"/>
    <property type="evidence" value="ECO:0007669"/>
    <property type="project" value="UniProtKB-SubCell"/>
</dbReference>
<keyword evidence="10" id="KW-1015">Disulfide bond</keyword>
<evidence type="ECO:0000256" key="2">
    <source>
        <dbReference type="ARBA" id="ARBA00022536"/>
    </source>
</evidence>
<keyword evidence="9" id="KW-0472">Membrane</keyword>
<dbReference type="Gene3D" id="2.60.40.60">
    <property type="entry name" value="Cadherins"/>
    <property type="match status" value="1"/>
</dbReference>
<dbReference type="CDD" id="cd11304">
    <property type="entry name" value="Cadherin_repeat"/>
    <property type="match status" value="1"/>
</dbReference>
<evidence type="ECO:0000256" key="4">
    <source>
        <dbReference type="ARBA" id="ARBA00022729"/>
    </source>
</evidence>
<keyword evidence="5" id="KW-0677">Repeat</keyword>
<dbReference type="FunFam" id="2.60.40.60:FF:000032">
    <property type="entry name" value="FAT atypical cadherin 1"/>
    <property type="match status" value="1"/>
</dbReference>
<organism evidence="14 15">
    <name type="scientific">Marmota monax</name>
    <name type="common">Woodchuck</name>
    <dbReference type="NCBI Taxonomy" id="9995"/>
    <lineage>
        <taxon>Eukaryota</taxon>
        <taxon>Metazoa</taxon>
        <taxon>Chordata</taxon>
        <taxon>Craniata</taxon>
        <taxon>Vertebrata</taxon>
        <taxon>Euteleostomi</taxon>
        <taxon>Mammalia</taxon>
        <taxon>Eutheria</taxon>
        <taxon>Euarchontoglires</taxon>
        <taxon>Glires</taxon>
        <taxon>Rodentia</taxon>
        <taxon>Sciuromorpha</taxon>
        <taxon>Sciuridae</taxon>
        <taxon>Xerinae</taxon>
        <taxon>Marmotini</taxon>
        <taxon>Marmota</taxon>
    </lineage>
</organism>
<comment type="subcellular location">
    <subcellularLocation>
        <location evidence="1">Membrane</location>
        <topology evidence="1">Single-pass membrane protein</topology>
    </subcellularLocation>
</comment>
<dbReference type="SMART" id="SM00112">
    <property type="entry name" value="CA"/>
    <property type="match status" value="1"/>
</dbReference>
<keyword evidence="15" id="KW-1185">Reference proteome</keyword>
<dbReference type="PROSITE" id="PS00232">
    <property type="entry name" value="CADHERIN_1"/>
    <property type="match status" value="1"/>
</dbReference>
<evidence type="ECO:0000256" key="7">
    <source>
        <dbReference type="ARBA" id="ARBA00022889"/>
    </source>
</evidence>
<protein>
    <recommendedName>
        <fullName evidence="13">Cadherin domain-containing protein</fullName>
    </recommendedName>
</protein>
<keyword evidence="8" id="KW-1133">Transmembrane helix</keyword>
<proteinExistence type="predicted"/>
<dbReference type="PRINTS" id="PR00205">
    <property type="entry name" value="CADHERIN"/>
</dbReference>
<dbReference type="PANTHER" id="PTHR24026">
    <property type="entry name" value="FAT ATYPICAL CADHERIN-RELATED"/>
    <property type="match status" value="1"/>
</dbReference>
<dbReference type="InterPro" id="IPR020894">
    <property type="entry name" value="Cadherin_CS"/>
</dbReference>
<name>A0A5E4CP66_MARMO</name>
<evidence type="ECO:0000256" key="3">
    <source>
        <dbReference type="ARBA" id="ARBA00022692"/>
    </source>
</evidence>
<keyword evidence="6 12" id="KW-0106">Calcium</keyword>
<keyword evidence="3" id="KW-0812">Transmembrane</keyword>
<sequence length="95" mass="10514">SLPGVIVSRVSVHDADLNPAFIFSFTKDSNPGAKFAIDQNTGRVVLIKTLDFEEASEYKLFVQISDSVYHTEGSLTISVLDVNDNPPVFSQDFYQ</sequence>
<dbReference type="EMBL" id="CABDUW010001741">
    <property type="protein sequence ID" value="VTJ83623.1"/>
    <property type="molecule type" value="Genomic_DNA"/>
</dbReference>
<dbReference type="Pfam" id="PF00028">
    <property type="entry name" value="Cadherin"/>
    <property type="match status" value="1"/>
</dbReference>
<dbReference type="PROSITE" id="PS50268">
    <property type="entry name" value="CADHERIN_2"/>
    <property type="match status" value="1"/>
</dbReference>
<dbReference type="SUPFAM" id="SSF49313">
    <property type="entry name" value="Cadherin-like"/>
    <property type="match status" value="1"/>
</dbReference>
<keyword evidence="2" id="KW-0245">EGF-like domain</keyword>
<evidence type="ECO:0000313" key="14">
    <source>
        <dbReference type="EMBL" id="VTJ83623.1"/>
    </source>
</evidence>
<evidence type="ECO:0000256" key="10">
    <source>
        <dbReference type="ARBA" id="ARBA00023157"/>
    </source>
</evidence>
<comment type="caution">
    <text evidence="14">The sequence shown here is derived from an EMBL/GenBank/DDBJ whole genome shotgun (WGS) entry which is preliminary data.</text>
</comment>
<feature type="non-terminal residue" evidence="14">
    <location>
        <position position="95"/>
    </location>
</feature>
<dbReference type="InterPro" id="IPR015919">
    <property type="entry name" value="Cadherin-like_sf"/>
</dbReference>
<dbReference type="InterPro" id="IPR002126">
    <property type="entry name" value="Cadherin-like_dom"/>
</dbReference>